<protein>
    <submittedName>
        <fullName evidence="1">Uncharacterized protein</fullName>
    </submittedName>
</protein>
<dbReference type="Proteomes" id="UP000467840">
    <property type="component" value="Chromosome 9"/>
</dbReference>
<reference evidence="1 2" key="1">
    <citation type="journal article" date="2020" name="Mol. Plant">
        <title>The Chromosome-Based Rubber Tree Genome Provides New Insights into Spurge Genome Evolution and Rubber Biosynthesis.</title>
        <authorList>
            <person name="Liu J."/>
            <person name="Shi C."/>
            <person name="Shi C.C."/>
            <person name="Li W."/>
            <person name="Zhang Q.J."/>
            <person name="Zhang Y."/>
            <person name="Li K."/>
            <person name="Lu H.F."/>
            <person name="Shi C."/>
            <person name="Zhu S.T."/>
            <person name="Xiao Z.Y."/>
            <person name="Nan H."/>
            <person name="Yue Y."/>
            <person name="Zhu X.G."/>
            <person name="Wu Y."/>
            <person name="Hong X.N."/>
            <person name="Fan G.Y."/>
            <person name="Tong Y."/>
            <person name="Zhang D."/>
            <person name="Mao C.L."/>
            <person name="Liu Y.L."/>
            <person name="Hao S.J."/>
            <person name="Liu W.Q."/>
            <person name="Lv M.Q."/>
            <person name="Zhang H.B."/>
            <person name="Liu Y."/>
            <person name="Hu-Tang G.R."/>
            <person name="Wang J.P."/>
            <person name="Wang J.H."/>
            <person name="Sun Y.H."/>
            <person name="Ni S.B."/>
            <person name="Chen W.B."/>
            <person name="Zhang X.C."/>
            <person name="Jiao Y.N."/>
            <person name="Eichler E.E."/>
            <person name="Li G.H."/>
            <person name="Liu X."/>
            <person name="Gao L.Z."/>
        </authorList>
    </citation>
    <scope>NUCLEOTIDE SEQUENCE [LARGE SCALE GENOMIC DNA]</scope>
    <source>
        <strain evidence="2">cv. GT1</strain>
        <tissue evidence="1">Leaf</tissue>
    </source>
</reference>
<dbReference type="EMBL" id="JAAGAX010000008">
    <property type="protein sequence ID" value="KAF2305024.1"/>
    <property type="molecule type" value="Genomic_DNA"/>
</dbReference>
<dbReference type="CDD" id="cd09272">
    <property type="entry name" value="RNase_HI_RT_Ty1"/>
    <property type="match status" value="1"/>
</dbReference>
<name>A0A6A6LVL7_HEVBR</name>
<comment type="caution">
    <text evidence="1">The sequence shown here is derived from an EMBL/GenBank/DDBJ whole genome shotgun (WGS) entry which is preliminary data.</text>
</comment>
<gene>
    <name evidence="1" type="ORF">GH714_001133</name>
</gene>
<accession>A0A6A6LVL7</accession>
<evidence type="ECO:0000313" key="2">
    <source>
        <dbReference type="Proteomes" id="UP000467840"/>
    </source>
</evidence>
<evidence type="ECO:0000313" key="1">
    <source>
        <dbReference type="EMBL" id="KAF2305024.1"/>
    </source>
</evidence>
<proteinExistence type="predicted"/>
<keyword evidence="2" id="KW-1185">Reference proteome</keyword>
<sequence>MAPDDHSHVAFKVFWASGKLVDRQHTQIRNTTDIGLTFNRAKMSDLVVGYVDLDFAGDLDKRTGYLFTLSGSAISWKATLQANVASSTTESEYMVLAEIVKEAL</sequence>
<organism evidence="1 2">
    <name type="scientific">Hevea brasiliensis</name>
    <name type="common">Para rubber tree</name>
    <name type="synonym">Siphonia brasiliensis</name>
    <dbReference type="NCBI Taxonomy" id="3981"/>
    <lineage>
        <taxon>Eukaryota</taxon>
        <taxon>Viridiplantae</taxon>
        <taxon>Streptophyta</taxon>
        <taxon>Embryophyta</taxon>
        <taxon>Tracheophyta</taxon>
        <taxon>Spermatophyta</taxon>
        <taxon>Magnoliopsida</taxon>
        <taxon>eudicotyledons</taxon>
        <taxon>Gunneridae</taxon>
        <taxon>Pentapetalae</taxon>
        <taxon>rosids</taxon>
        <taxon>fabids</taxon>
        <taxon>Malpighiales</taxon>
        <taxon>Euphorbiaceae</taxon>
        <taxon>Crotonoideae</taxon>
        <taxon>Micrandreae</taxon>
        <taxon>Hevea</taxon>
    </lineage>
</organism>
<dbReference type="AlphaFoldDB" id="A0A6A6LVL7"/>